<dbReference type="SUPFAM" id="SSF56801">
    <property type="entry name" value="Acetyl-CoA synthetase-like"/>
    <property type="match status" value="1"/>
</dbReference>
<protein>
    <submittedName>
        <fullName evidence="2">AMP-binding enzyme</fullName>
    </submittedName>
</protein>
<dbReference type="AlphaFoldDB" id="V2Y7Z3"/>
<evidence type="ECO:0000259" key="1">
    <source>
        <dbReference type="Pfam" id="PF00501"/>
    </source>
</evidence>
<dbReference type="Proteomes" id="UP000018227">
    <property type="component" value="Unassembled WGS sequence"/>
</dbReference>
<dbReference type="eggNOG" id="COG0318">
    <property type="taxonomic scope" value="Bacteria"/>
</dbReference>
<dbReference type="Gene3D" id="3.40.50.12780">
    <property type="entry name" value="N-terminal domain of ligase-like"/>
    <property type="match status" value="1"/>
</dbReference>
<accession>V2Y7Z3</accession>
<dbReference type="GO" id="GO:0016405">
    <property type="term" value="F:CoA-ligase activity"/>
    <property type="evidence" value="ECO:0007669"/>
    <property type="project" value="TreeGrafter"/>
</dbReference>
<dbReference type="PANTHER" id="PTHR24096:SF267">
    <property type="entry name" value="MALONATE--COA LIGASE ACSF3, MITOCHONDRIAL"/>
    <property type="match status" value="1"/>
</dbReference>
<keyword evidence="3" id="KW-1185">Reference proteome</keyword>
<dbReference type="InterPro" id="IPR000873">
    <property type="entry name" value="AMP-dep_synth/lig_dom"/>
</dbReference>
<proteinExistence type="predicted"/>
<organism evidence="2 3">
    <name type="scientific">Catonella morbi ATCC 51271</name>
    <dbReference type="NCBI Taxonomy" id="592026"/>
    <lineage>
        <taxon>Bacteria</taxon>
        <taxon>Bacillati</taxon>
        <taxon>Bacillota</taxon>
        <taxon>Clostridia</taxon>
        <taxon>Lachnospirales</taxon>
        <taxon>Lachnospiraceae</taxon>
        <taxon>Catonella</taxon>
    </lineage>
</organism>
<dbReference type="STRING" id="592026.GCWU0000282_000968"/>
<evidence type="ECO:0000313" key="2">
    <source>
        <dbReference type="EMBL" id="ESL03801.1"/>
    </source>
</evidence>
<sequence>MHKSTMKRIWEFEKHAENTALIDDKGQSVTYRMLKEASDSVAELIEERSLVFSLCSNEIGSVIGYVGFLNNGIVPALLNANLDEDLLQSLLGLYLPAYIWLPEEQAKKYEEYPVITRSYGYVLLKTGYAGRYPLYPDLALLLTTSGSTGSPKFVRQSYVNIKANTDSIVKYLELNSSERPITTLPMNYTYGLSIINTHLAVGATLLLTDKTLMQKEFWLFFKEEQATSFGGVPYTYEMLDKLRFWCMDLQYLRTMTQAGGKLTPELHEKFARFASENNKKFVVMYGQCEATARMGYLPPEYAVEKRGSMGVAIPGGKFSLIDVKGNEIKTPDIAGELVYEGDNVTLGYAECGEDLAKGDELKGRLVTGDMARFDDDGFYYIVGRKKRFLKIYGNRVNLDETDRLIKAEFNIEAACAGVDDHMYIFVTDSDKADAVRDYVIGKTKLNPVAFKVVVIDEIPKNDSGKTLHNELTKYYEE</sequence>
<dbReference type="PROSITE" id="PS00455">
    <property type="entry name" value="AMP_BINDING"/>
    <property type="match status" value="1"/>
</dbReference>
<gene>
    <name evidence="2" type="ORF">GCWU0000282_000968</name>
</gene>
<dbReference type="RefSeq" id="WP_023353850.1">
    <property type="nucleotide sequence ID" value="NZ_KI535367.1"/>
</dbReference>
<dbReference type="PANTHER" id="PTHR24096">
    <property type="entry name" value="LONG-CHAIN-FATTY-ACID--COA LIGASE"/>
    <property type="match status" value="1"/>
</dbReference>
<feature type="domain" description="AMP-dependent synthetase/ligase" evidence="1">
    <location>
        <begin position="13"/>
        <end position="348"/>
    </location>
</feature>
<dbReference type="InterPro" id="IPR020845">
    <property type="entry name" value="AMP-binding_CS"/>
</dbReference>
<dbReference type="EMBL" id="ACIL03000007">
    <property type="protein sequence ID" value="ESL03801.1"/>
    <property type="molecule type" value="Genomic_DNA"/>
</dbReference>
<name>V2Y7Z3_9FIRM</name>
<dbReference type="Pfam" id="PF00501">
    <property type="entry name" value="AMP-binding"/>
    <property type="match status" value="1"/>
</dbReference>
<dbReference type="InterPro" id="IPR042099">
    <property type="entry name" value="ANL_N_sf"/>
</dbReference>
<evidence type="ECO:0000313" key="3">
    <source>
        <dbReference type="Proteomes" id="UP000018227"/>
    </source>
</evidence>
<comment type="caution">
    <text evidence="2">The sequence shown here is derived from an EMBL/GenBank/DDBJ whole genome shotgun (WGS) entry which is preliminary data.</text>
</comment>
<dbReference type="HOGENOM" id="CLU_000022_59_10_9"/>
<reference evidence="2 3" key="1">
    <citation type="submission" date="2013-06" db="EMBL/GenBank/DDBJ databases">
        <authorList>
            <person name="Weinstock G."/>
            <person name="Sodergren E."/>
            <person name="Clifton S."/>
            <person name="Fulton L."/>
            <person name="Fulton B."/>
            <person name="Courtney L."/>
            <person name="Fronick C."/>
            <person name="Harrison M."/>
            <person name="Strong C."/>
            <person name="Farmer C."/>
            <person name="Delahaunty K."/>
            <person name="Markovic C."/>
            <person name="Hall O."/>
            <person name="Minx P."/>
            <person name="Tomlinson C."/>
            <person name="Mitreva M."/>
            <person name="Nelson J."/>
            <person name="Hou S."/>
            <person name="Wollam A."/>
            <person name="Pepin K.H."/>
            <person name="Johnson M."/>
            <person name="Bhonagiri V."/>
            <person name="Nash W.E."/>
            <person name="Warren W."/>
            <person name="Chinwalla A."/>
            <person name="Mardis E.R."/>
            <person name="Wilson R.K."/>
        </authorList>
    </citation>
    <scope>NUCLEOTIDE SEQUENCE [LARGE SCALE GENOMIC DNA]</scope>
    <source>
        <strain evidence="2 3">ATCC 51271</strain>
    </source>
</reference>